<dbReference type="Gene3D" id="3.30.300.30">
    <property type="match status" value="1"/>
</dbReference>
<name>A0A2T2ZVG5_9PEZI</name>
<dbReference type="AlphaFoldDB" id="A0A2T2ZVG5"/>
<dbReference type="OrthoDB" id="10253869at2759"/>
<feature type="domain" description="AMP-dependent synthetase/ligase" evidence="3">
    <location>
        <begin position="61"/>
        <end position="423"/>
    </location>
</feature>
<keyword evidence="5" id="KW-1185">Reference proteome</keyword>
<evidence type="ECO:0000256" key="1">
    <source>
        <dbReference type="ARBA" id="ARBA00006432"/>
    </source>
</evidence>
<dbReference type="Gene3D" id="3.40.50.12780">
    <property type="entry name" value="N-terminal domain of ligase-like"/>
    <property type="match status" value="1"/>
</dbReference>
<dbReference type="PANTHER" id="PTHR43107:SF6">
    <property type="entry name" value="ACYL-COA SYNTHETASE FAMILY PROTEIN (CEFD1), PUTATIVE (AFU_ORTHOLOGUE AFUA_6G03630)-RELATED"/>
    <property type="match status" value="1"/>
</dbReference>
<dbReference type="InterPro" id="IPR045851">
    <property type="entry name" value="AMP-bd_C_sf"/>
</dbReference>
<reference evidence="4 5" key="1">
    <citation type="journal article" date="2018" name="Mycol. Prog.">
        <title>Coniella lustricola, a new species from submerged detritus.</title>
        <authorList>
            <person name="Raudabaugh D.B."/>
            <person name="Iturriaga T."/>
            <person name="Carver A."/>
            <person name="Mondo S."/>
            <person name="Pangilinan J."/>
            <person name="Lipzen A."/>
            <person name="He G."/>
            <person name="Amirebrahimi M."/>
            <person name="Grigoriev I.V."/>
            <person name="Miller A.N."/>
        </authorList>
    </citation>
    <scope>NUCLEOTIDE SEQUENCE [LARGE SCALE GENOMIC DNA]</scope>
    <source>
        <strain evidence="4 5">B22-T-1</strain>
    </source>
</reference>
<dbReference type="GO" id="GO:0005324">
    <property type="term" value="F:long-chain fatty acid transmembrane transporter activity"/>
    <property type="evidence" value="ECO:0007669"/>
    <property type="project" value="TreeGrafter"/>
</dbReference>
<accession>A0A2T2ZVG5</accession>
<dbReference type="SUPFAM" id="SSF56801">
    <property type="entry name" value="Acetyl-CoA synthetase-like"/>
    <property type="match status" value="1"/>
</dbReference>
<evidence type="ECO:0000256" key="2">
    <source>
        <dbReference type="ARBA" id="ARBA00022598"/>
    </source>
</evidence>
<dbReference type="GO" id="GO:0004467">
    <property type="term" value="F:long-chain fatty acid-CoA ligase activity"/>
    <property type="evidence" value="ECO:0007669"/>
    <property type="project" value="TreeGrafter"/>
</dbReference>
<keyword evidence="2" id="KW-0436">Ligase</keyword>
<protein>
    <submittedName>
        <fullName evidence="4">Fatty acid transporter</fullName>
    </submittedName>
</protein>
<dbReference type="PANTHER" id="PTHR43107">
    <property type="entry name" value="LONG-CHAIN FATTY ACID TRANSPORT PROTEIN"/>
    <property type="match status" value="1"/>
</dbReference>
<organism evidence="4 5">
    <name type="scientific">Coniella lustricola</name>
    <dbReference type="NCBI Taxonomy" id="2025994"/>
    <lineage>
        <taxon>Eukaryota</taxon>
        <taxon>Fungi</taxon>
        <taxon>Dikarya</taxon>
        <taxon>Ascomycota</taxon>
        <taxon>Pezizomycotina</taxon>
        <taxon>Sordariomycetes</taxon>
        <taxon>Sordariomycetidae</taxon>
        <taxon>Diaporthales</taxon>
        <taxon>Schizoparmaceae</taxon>
        <taxon>Coniella</taxon>
    </lineage>
</organism>
<dbReference type="Pfam" id="PF00501">
    <property type="entry name" value="AMP-binding"/>
    <property type="match status" value="1"/>
</dbReference>
<sequence>MPLSSVSALVGSTAAALAGGMYLNAKLNLGSDIYAMLTSRAAFKQLAKAVSQKRLSPFYLFEETALARGDAEAIWSSPALHNECLTYTETYTRVLQYANWFLAPAQGVKPGDHVVLYMGNSADLMCAWLGLLAIGAAPALVNTNLAGKALLHCVEIAKASLLVMEGGEDMVDRIEGVRAELEASGHKVVRLRDVKGELLALEPKRPGDELRKKAQPHSSLGLVFTSGTTGLPKAIIFPMYAGFLVAAVRKSGYGPLKPSGGRCYNCMPIYHMTGGIAAFGALLTGDTLCIAPKFSARAFWPDVRASRATYFIYVGETLRYLLAQPPPTPASLDKDHAVHTIWGNGLRADIWVAFRERFGIDTILEFYNSSELMFGLSVASRGDFTAKSLGLHGALLRWSTRGAYIAVEVDTESGALVRDEKTGLARQVPFDIGGEILIRLEPGSKVPGKDFRGYWQSEEATSKKLARNVLKKGDCYYRTGDSMRRDRDGRWFFGDRLGDTFRWKGENVSTTEVADALGGFPGILEANVYGVQLPGHDGRAGAVALLIEADKRGSFDFAGFLRHCRFRLPTYAVPVFIRLTHGFYSTGNHKQNKVPLRGEGVDPAKVTNNDAIYWIEGNGKGETYVPFTKADWDSLQTARARL</sequence>
<dbReference type="InterPro" id="IPR000873">
    <property type="entry name" value="AMP-dep_synth/lig_dom"/>
</dbReference>
<dbReference type="PROSITE" id="PS00455">
    <property type="entry name" value="AMP_BINDING"/>
    <property type="match status" value="1"/>
</dbReference>
<evidence type="ECO:0000259" key="3">
    <source>
        <dbReference type="Pfam" id="PF00501"/>
    </source>
</evidence>
<dbReference type="Proteomes" id="UP000241462">
    <property type="component" value="Unassembled WGS sequence"/>
</dbReference>
<dbReference type="STRING" id="2025994.A0A2T2ZVG5"/>
<dbReference type="GO" id="GO:0005777">
    <property type="term" value="C:peroxisome"/>
    <property type="evidence" value="ECO:0007669"/>
    <property type="project" value="TreeGrafter"/>
</dbReference>
<dbReference type="GO" id="GO:0009898">
    <property type="term" value="C:cytoplasmic side of plasma membrane"/>
    <property type="evidence" value="ECO:0007669"/>
    <property type="project" value="TreeGrafter"/>
</dbReference>
<dbReference type="InterPro" id="IPR020845">
    <property type="entry name" value="AMP-binding_CS"/>
</dbReference>
<dbReference type="GO" id="GO:0005811">
    <property type="term" value="C:lipid droplet"/>
    <property type="evidence" value="ECO:0007669"/>
    <property type="project" value="TreeGrafter"/>
</dbReference>
<dbReference type="InterPro" id="IPR042099">
    <property type="entry name" value="ANL_N_sf"/>
</dbReference>
<dbReference type="InParanoid" id="A0A2T2ZVG5"/>
<evidence type="ECO:0000313" key="4">
    <source>
        <dbReference type="EMBL" id="PSR77809.1"/>
    </source>
</evidence>
<evidence type="ECO:0000313" key="5">
    <source>
        <dbReference type="Proteomes" id="UP000241462"/>
    </source>
</evidence>
<proteinExistence type="inferred from homology"/>
<dbReference type="FunCoup" id="A0A2T2ZVG5">
    <property type="interactions" value="122"/>
</dbReference>
<dbReference type="EMBL" id="KZ678636">
    <property type="protein sequence ID" value="PSR77809.1"/>
    <property type="molecule type" value="Genomic_DNA"/>
</dbReference>
<dbReference type="GO" id="GO:0044539">
    <property type="term" value="P:long-chain fatty acid import into cell"/>
    <property type="evidence" value="ECO:0007669"/>
    <property type="project" value="TreeGrafter"/>
</dbReference>
<comment type="similarity">
    <text evidence="1">Belongs to the ATP-dependent AMP-binding enzyme family.</text>
</comment>
<gene>
    <name evidence="4" type="ORF">BD289DRAFT_444838</name>
</gene>